<dbReference type="CDD" id="cd04080">
    <property type="entry name" value="CBM6_cellulase-like"/>
    <property type="match status" value="1"/>
</dbReference>
<dbReference type="STRING" id="521011.Mpal_2068"/>
<sequence length="1356" mass="142551">MQIEAFIGSSPNFQYTNTKSDLVLMIVTTEKMRWVLLMIVLVAICCTPVSASSLFVGVAPASTPVPSTNSNLVSELSVSGYSAQYQQNVSWPSENFLLKGLAEDAPNGTLFVTDRSTTSVTILNATTMAVQGSPIPLSGISIDYPLNSVYDPEHSRLYIYDNGNQDLVGFAWDSTNQTLNYDGMTIVLPERCSGLALDSVANILYVLPEDPDPDIGSIHRYSTVTGASLDDISLGVWGLSQISSLAVDSENHCLYMKAYYSLLDSECMFSWNTSTSNFNTGIASVSDSDTIMALAVDPASHYLIAATKSQNLGNNLYYPMIEFYDRSMNQMDSALACPSDFPGVSRRGNLPDDYYLAVLPETLAPPVANFTADVTNGTAPLEVEFTDQSTGSPDSWHWEFGDGTTSTDLGFADHTYTEAGNYTVNLTVANPGGSNSTTKTNYITVHAPIFAPVVNFTANVTNGTSPLTVGFTDLSTNSPTDWLWEFGDGTTSTMQNPVHTFTDIGNYTVNLTAANTGGNNTSIRTDYITVTQVPVPVANFSANVTNGTSPLSVGFTDLSTNSPTDWHWDFGDGTTSTMQNPVHTFSDIGTYTVNLTATNAGGNATQTKTDYITVTQVPVPVANFSANVTNGTSPLSVGFTDLSTNSPTSWLWDFGDGTTSTMQNPVHAYMAAGNYSVNLTATNAGGNASQNKTDYITVHAPVFAPVANFTANVTNGTAPLSVGFTDLSIGSPATRSWNFGDDNTSTEQNPVHTYTAAGNYTVNLTVTNAGGSNTSVKTNYITVHAVVPPTTAPTTTVPTTAPTTPPTTVPTTVPTRIPTTIPTTIPVTPTPTATVPPLVANFSANVTTGQTPLAVQFTDATSGSVQQYFWQFGDGGASFDKNPVHTYSAAGTYTVSLVAIGSTGADVKTIPQYITITTPGTPTVSPTATAPTQTVTTTVTATTPAPTTTTTVTPTVTLTTATTTVTPLPTSSGHDLPLANFVVTYQAGSGSMGIQVTDASTNATTLKYDLGDGTTTAYKNFKYTYWQPGTYTITLIATNDAGSSTKTVAVTVPAGSPTITTIVPTVTTPAPTMTVSPTTTVTLPVTPTVTSTVTPTPTPTNPNLPVANFTVTFPGGPGSMGIQVINTAVNATSVHYNLGDGATTAYPNFTYTYWQPGTYTINQTATNAAGSTNKTLVVTIPAVLTPTTTTTPAPTTISPTVTVTGSAYNGPHTIPGTLQAEDYDLGGEGVAYHDTTAGNEGGVYRHDDVDIEQLDTDGSPNVGWIRSGEWLGYTVNVSTAGTYTAGFRVASSHSGSSIQVYVDDGTTPVATVSVPNTGDWPAFRTVSVPVTLPAGQHRLRLAFPTDYVNINWISFA</sequence>
<dbReference type="SMART" id="SM00606">
    <property type="entry name" value="CBD_IV"/>
    <property type="match status" value="1"/>
</dbReference>
<dbReference type="PANTHER" id="PTHR36842">
    <property type="entry name" value="PROTEIN TOLB HOMOLOG"/>
    <property type="match status" value="1"/>
</dbReference>
<feature type="domain" description="PKD" evidence="4">
    <location>
        <begin position="838"/>
        <end position="907"/>
    </location>
</feature>
<feature type="domain" description="CBM6" evidence="5">
    <location>
        <begin position="1216"/>
        <end position="1356"/>
    </location>
</feature>
<dbReference type="PROSITE" id="PS50093">
    <property type="entry name" value="PKD"/>
    <property type="match status" value="8"/>
</dbReference>
<dbReference type="eggNOG" id="arCOG02508">
    <property type="taxonomic scope" value="Archaea"/>
</dbReference>
<dbReference type="Proteomes" id="UP000002457">
    <property type="component" value="Chromosome"/>
</dbReference>
<dbReference type="SUPFAM" id="SSF63825">
    <property type="entry name" value="YWTD domain"/>
    <property type="match status" value="1"/>
</dbReference>
<dbReference type="PANTHER" id="PTHR36842:SF1">
    <property type="entry name" value="PROTEIN TOLB"/>
    <property type="match status" value="1"/>
</dbReference>
<dbReference type="Pfam" id="PF03422">
    <property type="entry name" value="CBM_6"/>
    <property type="match status" value="1"/>
</dbReference>
<evidence type="ECO:0000313" key="6">
    <source>
        <dbReference type="EMBL" id="ACL17367.1"/>
    </source>
</evidence>
<keyword evidence="3" id="KW-1133">Transmembrane helix</keyword>
<feature type="transmembrane region" description="Helical" evidence="3">
    <location>
        <begin position="34"/>
        <end position="59"/>
    </location>
</feature>
<keyword evidence="7" id="KW-1185">Reference proteome</keyword>
<dbReference type="InterPro" id="IPR035986">
    <property type="entry name" value="PKD_dom_sf"/>
</dbReference>
<feature type="domain" description="PKD" evidence="4">
    <location>
        <begin position="366"/>
        <end position="445"/>
    </location>
</feature>
<dbReference type="Gene3D" id="2.60.120.260">
    <property type="entry name" value="Galactose-binding domain-like"/>
    <property type="match status" value="1"/>
</dbReference>
<evidence type="ECO:0000259" key="5">
    <source>
        <dbReference type="PROSITE" id="PS51175"/>
    </source>
</evidence>
<feature type="domain" description="PKD" evidence="4">
    <location>
        <begin position="705"/>
        <end position="783"/>
    </location>
</feature>
<dbReference type="SUPFAM" id="SSF49299">
    <property type="entry name" value="PKD domain"/>
    <property type="match status" value="8"/>
</dbReference>
<dbReference type="InterPro" id="IPR008979">
    <property type="entry name" value="Galactose-bd-like_sf"/>
</dbReference>
<dbReference type="PROSITE" id="PS51175">
    <property type="entry name" value="CBM6"/>
    <property type="match status" value="1"/>
</dbReference>
<name>B8GDL6_METPE</name>
<reference evidence="6 7" key="1">
    <citation type="journal article" date="2015" name="Genome Announc.">
        <title>Complete Genome Sequence of Methanosphaerula palustris E1-9CT, a Hydrogenotrophic Methanogen Isolated from a Minerotrophic Fen Peatland.</title>
        <authorList>
            <person name="Cadillo-Quiroz H."/>
            <person name="Browne P."/>
            <person name="Kyrpides N."/>
            <person name="Woyke T."/>
            <person name="Goodwin L."/>
            <person name="Detter C."/>
            <person name="Yavitt J.B."/>
            <person name="Zinder S.H."/>
        </authorList>
    </citation>
    <scope>NUCLEOTIDE SEQUENCE [LARGE SCALE GENOMIC DNA]</scope>
    <source>
        <strain evidence="7">ATCC BAA-1556 / DSM 19958 / E1-9c</strain>
    </source>
</reference>
<proteinExistence type="predicted"/>
<feature type="domain" description="PKD" evidence="4">
    <location>
        <begin position="452"/>
        <end position="535"/>
    </location>
</feature>
<feature type="domain" description="PKD" evidence="4">
    <location>
        <begin position="1136"/>
        <end position="1187"/>
    </location>
</feature>
<dbReference type="CDD" id="cd00146">
    <property type="entry name" value="PKD"/>
    <property type="match status" value="8"/>
</dbReference>
<feature type="domain" description="PKD" evidence="4">
    <location>
        <begin position="998"/>
        <end position="1052"/>
    </location>
</feature>
<protein>
    <submittedName>
        <fullName evidence="6">Carbohydrate binding family 6</fullName>
    </submittedName>
</protein>
<dbReference type="CAZy" id="CBM6">
    <property type="family name" value="Carbohydrate-Binding Module Family 6"/>
</dbReference>
<dbReference type="InterPro" id="IPR013783">
    <property type="entry name" value="Ig-like_fold"/>
</dbReference>
<gene>
    <name evidence="6" type="ordered locus">Mpal_2068</name>
</gene>
<keyword evidence="3" id="KW-0812">Transmembrane</keyword>
<accession>B8GDL6</accession>
<dbReference type="FunFam" id="2.60.40.10:FF:000270">
    <property type="entry name" value="Cell surface protein"/>
    <property type="match status" value="6"/>
</dbReference>
<feature type="region of interest" description="Disordered" evidence="2">
    <location>
        <begin position="792"/>
        <end position="829"/>
    </location>
</feature>
<dbReference type="InterPro" id="IPR022409">
    <property type="entry name" value="PKD/Chitinase_dom"/>
</dbReference>
<dbReference type="SUPFAM" id="SSF49785">
    <property type="entry name" value="Galactose-binding domain-like"/>
    <property type="match status" value="1"/>
</dbReference>
<keyword evidence="1" id="KW-0732">Signal</keyword>
<dbReference type="InterPro" id="IPR005084">
    <property type="entry name" value="CBM6"/>
</dbReference>
<evidence type="ECO:0000313" key="7">
    <source>
        <dbReference type="Proteomes" id="UP000002457"/>
    </source>
</evidence>
<dbReference type="KEGG" id="mpl:Mpal_2068"/>
<dbReference type="InterPro" id="IPR006584">
    <property type="entry name" value="Cellulose-bd_IV"/>
</dbReference>
<dbReference type="eggNOG" id="arCOG02510">
    <property type="taxonomic scope" value="Archaea"/>
</dbReference>
<feature type="compositionally biased region" description="Low complexity" evidence="2">
    <location>
        <begin position="792"/>
        <end position="802"/>
    </location>
</feature>
<keyword evidence="3" id="KW-0472">Membrane</keyword>
<evidence type="ECO:0000259" key="4">
    <source>
        <dbReference type="PROSITE" id="PS50093"/>
    </source>
</evidence>
<dbReference type="HOGENOM" id="CLU_257285_0_0_2"/>
<dbReference type="Gene3D" id="2.60.40.10">
    <property type="entry name" value="Immunoglobulins"/>
    <property type="match status" value="8"/>
</dbReference>
<evidence type="ECO:0000256" key="3">
    <source>
        <dbReference type="SAM" id="Phobius"/>
    </source>
</evidence>
<organism evidence="6 7">
    <name type="scientific">Methanosphaerula palustris (strain ATCC BAA-1556 / DSM 19958 / E1-9c)</name>
    <dbReference type="NCBI Taxonomy" id="521011"/>
    <lineage>
        <taxon>Archaea</taxon>
        <taxon>Methanobacteriati</taxon>
        <taxon>Methanobacteriota</taxon>
        <taxon>Stenosarchaea group</taxon>
        <taxon>Methanomicrobia</taxon>
        <taxon>Methanomicrobiales</taxon>
        <taxon>Methanoregulaceae</taxon>
        <taxon>Methanosphaerula</taxon>
    </lineage>
</organism>
<dbReference type="Pfam" id="PF18911">
    <property type="entry name" value="PKD_4"/>
    <property type="match status" value="8"/>
</dbReference>
<feature type="compositionally biased region" description="Low complexity" evidence="2">
    <location>
        <begin position="809"/>
        <end position="829"/>
    </location>
</feature>
<evidence type="ECO:0000256" key="1">
    <source>
        <dbReference type="ARBA" id="ARBA00022729"/>
    </source>
</evidence>
<feature type="domain" description="PKD" evidence="4">
    <location>
        <begin position="620"/>
        <end position="698"/>
    </location>
</feature>
<dbReference type="InterPro" id="IPR000601">
    <property type="entry name" value="PKD_dom"/>
</dbReference>
<evidence type="ECO:0000256" key="2">
    <source>
        <dbReference type="SAM" id="MobiDB-lite"/>
    </source>
</evidence>
<dbReference type="EMBL" id="CP001338">
    <property type="protein sequence ID" value="ACL17367.1"/>
    <property type="molecule type" value="Genomic_DNA"/>
</dbReference>
<feature type="domain" description="PKD" evidence="4">
    <location>
        <begin position="536"/>
        <end position="619"/>
    </location>
</feature>
<dbReference type="GO" id="GO:0030246">
    <property type="term" value="F:carbohydrate binding"/>
    <property type="evidence" value="ECO:0007669"/>
    <property type="project" value="InterPro"/>
</dbReference>
<dbReference type="SMART" id="SM00089">
    <property type="entry name" value="PKD"/>
    <property type="match status" value="8"/>
</dbReference>